<dbReference type="EMBL" id="FOJT01000002">
    <property type="protein sequence ID" value="SFA88847.1"/>
    <property type="molecule type" value="Genomic_DNA"/>
</dbReference>
<dbReference type="AlphaFoldDB" id="A0A1I0WKC3"/>
<name>A0A1I0WKC3_9FLAO</name>
<evidence type="ECO:0000256" key="4">
    <source>
        <dbReference type="ARBA" id="ARBA00022989"/>
    </source>
</evidence>
<keyword evidence="3 6" id="KW-0812">Transmembrane</keyword>
<feature type="transmembrane region" description="Helical" evidence="6">
    <location>
        <begin position="238"/>
        <end position="263"/>
    </location>
</feature>
<keyword evidence="4 6" id="KW-1133">Transmembrane helix</keyword>
<dbReference type="Pfam" id="PF03631">
    <property type="entry name" value="Virul_fac_BrkB"/>
    <property type="match status" value="1"/>
</dbReference>
<dbReference type="OrthoDB" id="977385at2"/>
<feature type="transmembrane region" description="Helical" evidence="6">
    <location>
        <begin position="275"/>
        <end position="296"/>
    </location>
</feature>
<dbReference type="PANTHER" id="PTHR30213:SF0">
    <property type="entry name" value="UPF0761 MEMBRANE PROTEIN YIHY"/>
    <property type="match status" value="1"/>
</dbReference>
<evidence type="ECO:0000313" key="8">
    <source>
        <dbReference type="Proteomes" id="UP000199604"/>
    </source>
</evidence>
<proteinExistence type="predicted"/>
<feature type="transmembrane region" description="Helical" evidence="6">
    <location>
        <begin position="58"/>
        <end position="80"/>
    </location>
</feature>
<dbReference type="InterPro" id="IPR017039">
    <property type="entry name" value="Virul_fac_BrkB"/>
</dbReference>
<reference evidence="8" key="1">
    <citation type="submission" date="2016-10" db="EMBL/GenBank/DDBJ databases">
        <authorList>
            <person name="Varghese N."/>
            <person name="Submissions S."/>
        </authorList>
    </citation>
    <scope>NUCLEOTIDE SEQUENCE [LARGE SCALE GENOMIC DNA]</scope>
    <source>
        <strain evidence="8">DSM 21789</strain>
    </source>
</reference>
<dbReference type="PANTHER" id="PTHR30213">
    <property type="entry name" value="INNER MEMBRANE PROTEIN YHJD"/>
    <property type="match status" value="1"/>
</dbReference>
<dbReference type="PIRSF" id="PIRSF035875">
    <property type="entry name" value="RNase_BN"/>
    <property type="match status" value="1"/>
</dbReference>
<evidence type="ECO:0000256" key="3">
    <source>
        <dbReference type="ARBA" id="ARBA00022692"/>
    </source>
</evidence>
<feature type="transmembrane region" description="Helical" evidence="6">
    <location>
        <begin position="212"/>
        <end position="231"/>
    </location>
</feature>
<dbReference type="STRING" id="498292.SAMN05660845_0819"/>
<keyword evidence="8" id="KW-1185">Reference proteome</keyword>
<organism evidence="7 8">
    <name type="scientific">Flavobacterium swingsii</name>
    <dbReference type="NCBI Taxonomy" id="498292"/>
    <lineage>
        <taxon>Bacteria</taxon>
        <taxon>Pseudomonadati</taxon>
        <taxon>Bacteroidota</taxon>
        <taxon>Flavobacteriia</taxon>
        <taxon>Flavobacteriales</taxon>
        <taxon>Flavobacteriaceae</taxon>
        <taxon>Flavobacterium</taxon>
    </lineage>
</organism>
<dbReference type="Proteomes" id="UP000199604">
    <property type="component" value="Unassembled WGS sequence"/>
</dbReference>
<feature type="transmembrane region" description="Helical" evidence="6">
    <location>
        <begin position="120"/>
        <end position="139"/>
    </location>
</feature>
<dbReference type="RefSeq" id="WP_091474227.1">
    <property type="nucleotide sequence ID" value="NZ_FOJT01000002.1"/>
</dbReference>
<comment type="subcellular location">
    <subcellularLocation>
        <location evidence="1">Cell membrane</location>
        <topology evidence="1">Multi-pass membrane protein</topology>
    </subcellularLocation>
</comment>
<sequence>MSQTTEEILKKIPVIKQLVIVLQNIKLPWLQGVSLYELIDFYISGILTGALSYRAAAIAWSFFMALFPFMLFILNLIPYIPIADFQEDFLGFVRENVPPTTFDAIDVIINDILHNSHSGLLSTGVILSVFLMTNGVNAVMSGFETSQHVVEKRAYFRQYFVALFISMVLTTILLVTVATIIIFEVFIQRTIIQDVLSSRISDKISLIEYGRYSFVIIMILTSIGILFRFGIRQTRKRAFITIGVVFTTVLIILSSYFFGIWVVKFSKYNELYGSIGTLLIVMFYLWINCMVLLLGFELDASIYKLKHHPTKNPHL</sequence>
<accession>A0A1I0WKC3</accession>
<evidence type="ECO:0000256" key="2">
    <source>
        <dbReference type="ARBA" id="ARBA00022475"/>
    </source>
</evidence>
<protein>
    <submittedName>
        <fullName evidence="7">Membrane protein</fullName>
    </submittedName>
</protein>
<evidence type="ECO:0000256" key="6">
    <source>
        <dbReference type="SAM" id="Phobius"/>
    </source>
</evidence>
<keyword evidence="5 6" id="KW-0472">Membrane</keyword>
<evidence type="ECO:0000256" key="5">
    <source>
        <dbReference type="ARBA" id="ARBA00023136"/>
    </source>
</evidence>
<evidence type="ECO:0000256" key="1">
    <source>
        <dbReference type="ARBA" id="ARBA00004651"/>
    </source>
</evidence>
<evidence type="ECO:0000313" key="7">
    <source>
        <dbReference type="EMBL" id="SFA88847.1"/>
    </source>
</evidence>
<feature type="transmembrane region" description="Helical" evidence="6">
    <location>
        <begin position="159"/>
        <end position="192"/>
    </location>
</feature>
<dbReference type="NCBIfam" id="TIGR00765">
    <property type="entry name" value="yihY_not_rbn"/>
    <property type="match status" value="1"/>
</dbReference>
<gene>
    <name evidence="7" type="ORF">SAMN05660845_0819</name>
</gene>
<dbReference type="GO" id="GO:0005886">
    <property type="term" value="C:plasma membrane"/>
    <property type="evidence" value="ECO:0007669"/>
    <property type="project" value="UniProtKB-SubCell"/>
</dbReference>
<keyword evidence="2" id="KW-1003">Cell membrane</keyword>